<comment type="caution">
    <text evidence="8">The sequence shown here is derived from an EMBL/GenBank/DDBJ whole genome shotgun (WGS) entry which is preliminary data.</text>
</comment>
<evidence type="ECO:0000256" key="1">
    <source>
        <dbReference type="ARBA" id="ARBA00004651"/>
    </source>
</evidence>
<proteinExistence type="inferred from homology"/>
<evidence type="ECO:0000256" key="2">
    <source>
        <dbReference type="ARBA" id="ARBA00022475"/>
    </source>
</evidence>
<dbReference type="InterPro" id="IPR037185">
    <property type="entry name" value="EmrE-like"/>
</dbReference>
<evidence type="ECO:0000313" key="9">
    <source>
        <dbReference type="Proteomes" id="UP000678545"/>
    </source>
</evidence>
<accession>A0A941E342</accession>
<dbReference type="Pfam" id="PF00893">
    <property type="entry name" value="Multi_Drug_Res"/>
    <property type="match status" value="1"/>
</dbReference>
<dbReference type="EMBL" id="JAGSPJ010000002">
    <property type="protein sequence ID" value="MBR7799754.1"/>
    <property type="molecule type" value="Genomic_DNA"/>
</dbReference>
<dbReference type="AlphaFoldDB" id="A0A941E342"/>
<dbReference type="Gene3D" id="1.10.3730.20">
    <property type="match status" value="1"/>
</dbReference>
<sequence>MKLWLIALCAVLCNVSAQVLMKLASQGGVQFREMASFLSWHLITSVILYGLSFLLTLQVLSQSALSIASPLMAGMTFIGITLASVWILHETLDMQKMLGILVIVIGIFILARSTP</sequence>
<keyword evidence="2" id="KW-1003">Cell membrane</keyword>
<dbReference type="Proteomes" id="UP000678545">
    <property type="component" value="Unassembled WGS sequence"/>
</dbReference>
<comment type="similarity">
    <text evidence="6">Belongs to the drug/metabolite transporter (DMT) superfamily. Small multidrug resistance (SMR) (TC 2.A.7.1) family.</text>
</comment>
<dbReference type="InterPro" id="IPR045324">
    <property type="entry name" value="Small_multidrug_res"/>
</dbReference>
<feature type="transmembrane region" description="Helical" evidence="7">
    <location>
        <begin position="41"/>
        <end position="60"/>
    </location>
</feature>
<reference evidence="8" key="1">
    <citation type="submission" date="2021-04" db="EMBL/GenBank/DDBJ databases">
        <title>novel species isolated from subtropical streams in China.</title>
        <authorList>
            <person name="Lu H."/>
        </authorList>
    </citation>
    <scope>NUCLEOTIDE SEQUENCE</scope>
    <source>
        <strain evidence="8">FT137W</strain>
    </source>
</reference>
<evidence type="ECO:0000256" key="4">
    <source>
        <dbReference type="ARBA" id="ARBA00022989"/>
    </source>
</evidence>
<gene>
    <name evidence="8" type="ORF">KDM90_07065</name>
</gene>
<dbReference type="InterPro" id="IPR000390">
    <property type="entry name" value="Small_drug/metabolite_transptr"/>
</dbReference>
<name>A0A941E342_9BURK</name>
<evidence type="ECO:0000256" key="7">
    <source>
        <dbReference type="SAM" id="Phobius"/>
    </source>
</evidence>
<evidence type="ECO:0000256" key="5">
    <source>
        <dbReference type="ARBA" id="ARBA00023136"/>
    </source>
</evidence>
<dbReference type="GO" id="GO:0005886">
    <property type="term" value="C:plasma membrane"/>
    <property type="evidence" value="ECO:0007669"/>
    <property type="project" value="UniProtKB-SubCell"/>
</dbReference>
<keyword evidence="5 7" id="KW-0472">Membrane</keyword>
<dbReference type="RefSeq" id="WP_212674874.1">
    <property type="nucleotide sequence ID" value="NZ_JAGSPJ010000002.1"/>
</dbReference>
<dbReference type="SUPFAM" id="SSF103481">
    <property type="entry name" value="Multidrug resistance efflux transporter EmrE"/>
    <property type="match status" value="1"/>
</dbReference>
<feature type="transmembrane region" description="Helical" evidence="7">
    <location>
        <begin position="94"/>
        <end position="111"/>
    </location>
</feature>
<keyword evidence="4 7" id="KW-1133">Transmembrane helix</keyword>
<keyword evidence="9" id="KW-1185">Reference proteome</keyword>
<protein>
    <submittedName>
        <fullName evidence="8">Uncharacterized protein</fullName>
    </submittedName>
</protein>
<feature type="transmembrane region" description="Helical" evidence="7">
    <location>
        <begin position="67"/>
        <end position="88"/>
    </location>
</feature>
<evidence type="ECO:0000256" key="6">
    <source>
        <dbReference type="RuleBase" id="RU003942"/>
    </source>
</evidence>
<dbReference type="PANTHER" id="PTHR30561">
    <property type="entry name" value="SMR FAMILY PROTON-DEPENDENT DRUG EFFLUX TRANSPORTER SUGE"/>
    <property type="match status" value="1"/>
</dbReference>
<keyword evidence="3 6" id="KW-0812">Transmembrane</keyword>
<organism evidence="8 9">
    <name type="scientific">Undibacterium fentianense</name>
    <dbReference type="NCBI Taxonomy" id="2828728"/>
    <lineage>
        <taxon>Bacteria</taxon>
        <taxon>Pseudomonadati</taxon>
        <taxon>Pseudomonadota</taxon>
        <taxon>Betaproteobacteria</taxon>
        <taxon>Burkholderiales</taxon>
        <taxon>Oxalobacteraceae</taxon>
        <taxon>Undibacterium</taxon>
    </lineage>
</organism>
<comment type="subcellular location">
    <subcellularLocation>
        <location evidence="1 6">Cell membrane</location>
        <topology evidence="1 6">Multi-pass membrane protein</topology>
    </subcellularLocation>
</comment>
<dbReference type="GO" id="GO:0022857">
    <property type="term" value="F:transmembrane transporter activity"/>
    <property type="evidence" value="ECO:0007669"/>
    <property type="project" value="InterPro"/>
</dbReference>
<evidence type="ECO:0000256" key="3">
    <source>
        <dbReference type="ARBA" id="ARBA00022692"/>
    </source>
</evidence>
<dbReference type="PANTHER" id="PTHR30561:SF9">
    <property type="entry name" value="4-AMINO-4-DEOXY-L-ARABINOSE-PHOSPHOUNDECAPRENOL FLIPPASE SUBUNIT ARNF-RELATED"/>
    <property type="match status" value="1"/>
</dbReference>
<evidence type="ECO:0000313" key="8">
    <source>
        <dbReference type="EMBL" id="MBR7799754.1"/>
    </source>
</evidence>